<comment type="caution">
    <text evidence="1">The sequence shown here is derived from an EMBL/GenBank/DDBJ whole genome shotgun (WGS) entry which is preliminary data.</text>
</comment>
<accession>A0A3D9RI40</accession>
<dbReference type="Proteomes" id="UP000256304">
    <property type="component" value="Unassembled WGS sequence"/>
</dbReference>
<dbReference type="InterPro" id="IPR008928">
    <property type="entry name" value="6-hairpin_glycosidase_sf"/>
</dbReference>
<keyword evidence="2" id="KW-1185">Reference proteome</keyword>
<evidence type="ECO:0000313" key="2">
    <source>
        <dbReference type="Proteomes" id="UP000256304"/>
    </source>
</evidence>
<proteinExistence type="predicted"/>
<reference evidence="1 2" key="1">
    <citation type="submission" date="2018-08" db="EMBL/GenBank/DDBJ databases">
        <title>Genomic Encyclopedia of Type Strains, Phase III (KMG-III): the genomes of soil and plant-associated and newly described type strains.</title>
        <authorList>
            <person name="Whitman W."/>
        </authorList>
    </citation>
    <scope>NUCLEOTIDE SEQUENCE [LARGE SCALE GENOMIC DNA]</scope>
    <source>
        <strain evidence="1 2">CGMCC 1.10966</strain>
    </source>
</reference>
<gene>
    <name evidence="1" type="ORF">A8990_12716</name>
</gene>
<dbReference type="GO" id="GO:0005975">
    <property type="term" value="P:carbohydrate metabolic process"/>
    <property type="evidence" value="ECO:0007669"/>
    <property type="project" value="InterPro"/>
</dbReference>
<organism evidence="1 2">
    <name type="scientific">Paenibacillus taihuensis</name>
    <dbReference type="NCBI Taxonomy" id="1156355"/>
    <lineage>
        <taxon>Bacteria</taxon>
        <taxon>Bacillati</taxon>
        <taxon>Bacillota</taxon>
        <taxon>Bacilli</taxon>
        <taxon>Bacillales</taxon>
        <taxon>Paenibacillaceae</taxon>
        <taxon>Paenibacillus</taxon>
    </lineage>
</organism>
<protein>
    <submittedName>
        <fullName evidence="1">Uncharacterized protein</fullName>
    </submittedName>
</protein>
<dbReference type="AlphaFoldDB" id="A0A3D9RI40"/>
<sequence>MRMINDSGIALDSLPAFTPVYKPDGSIEIRFHRNIGEEITVSMDAPLQILGEGGMFDHIHKVPIWRMSWVNEDGLRMSWEKGERHTMLPGDSLELFGAVFNPNEDGAEDWHYTASIRCLIGSRTVYLEGHVKLVYSGEFPVHATAGFQLEVQDSGNPRWMVPGMFYKDNRDPSCHRIYPRYEEHCYDAESMTADAWSFRADRCSLPAALVWTDGMMTAISTEETFASSRGGTNQAGVAFGRRKGQTFLRLHFPYTEEPAVFYGFPTSKPADIPGMKFEKGDDLTFRFRMYLAGPELHGYDPFIRSLYDVNKEQHPLNPWMSDSKAAELTAYGLFNWHYKPEYDVLYETIAFDRELNTGAQGKADRPHMHVAWVSGAPYAYSLMRYGAENRNKDYYEAGRRVLNKIASGIAPLGTFWPEWTLENGWGTGWNPKPHWVQARTVSEATLFMIRALSFERNAGRTHPAWETAIRSNLEFACRAQREDGHFGSYYHVETGVVEVWEGAGGLLWIPALVEAAELLGDSRYKEKALLAGQAYISYVEDEYIYGAPEDVHLTATSEDGYNAVMAYMSLYRIDESEEKANWLRCAASAADWTMTFRWSYNIKFPEHSLLARYEYHTRGADNASPANNHLHNYGLVCMPEMLQLFDATGDSYYFERMRDHLLCFLQFIAREDGDFNAYKGMVTERYYNTNCFQPKGMILGLAHTWCSGLILYAHLVLRERGIEMK</sequence>
<dbReference type="EMBL" id="QTTN01000027">
    <property type="protein sequence ID" value="REE77696.1"/>
    <property type="molecule type" value="Genomic_DNA"/>
</dbReference>
<name>A0A3D9RI40_9BACL</name>
<evidence type="ECO:0000313" key="1">
    <source>
        <dbReference type="EMBL" id="REE77696.1"/>
    </source>
</evidence>
<dbReference type="SUPFAM" id="SSF48208">
    <property type="entry name" value="Six-hairpin glycosidases"/>
    <property type="match status" value="1"/>
</dbReference>